<name>A0A3A6Q5P0_9EURY</name>
<protein>
    <submittedName>
        <fullName evidence="1">NAD(+) synthetase</fullName>
    </submittedName>
</protein>
<proteinExistence type="predicted"/>
<comment type="caution">
    <text evidence="1">The sequence shown here is derived from an EMBL/GenBank/DDBJ whole genome shotgun (WGS) entry which is preliminary data.</text>
</comment>
<dbReference type="Proteomes" id="UP000281564">
    <property type="component" value="Unassembled WGS sequence"/>
</dbReference>
<evidence type="ECO:0000313" key="1">
    <source>
        <dbReference type="EMBL" id="RJX47120.1"/>
    </source>
</evidence>
<evidence type="ECO:0000313" key="2">
    <source>
        <dbReference type="Proteomes" id="UP000281564"/>
    </source>
</evidence>
<dbReference type="EMBL" id="QMDW01000078">
    <property type="protein sequence ID" value="RJX47120.1"/>
    <property type="molecule type" value="Genomic_DNA"/>
</dbReference>
<accession>A0A3A6Q5P0</accession>
<reference evidence="1 2" key="1">
    <citation type="submission" date="2018-06" db="EMBL/GenBank/DDBJ databases">
        <title>Halonotius sp. F13-13 a new haloarchaeeon isolated from a solar saltern from Isla Cristina, Huelva, Spain.</title>
        <authorList>
            <person name="Duran-Viseras A."/>
            <person name="Sanchez-Porro C."/>
            <person name="Ventosa A."/>
        </authorList>
    </citation>
    <scope>NUCLEOTIDE SEQUENCE [LARGE SCALE GENOMIC DNA]</scope>
    <source>
        <strain evidence="1 2">CECT 7525</strain>
    </source>
</reference>
<organism evidence="1 2">
    <name type="scientific">Halonotius pteroides</name>
    <dbReference type="NCBI Taxonomy" id="268735"/>
    <lineage>
        <taxon>Archaea</taxon>
        <taxon>Methanobacteriati</taxon>
        <taxon>Methanobacteriota</taxon>
        <taxon>Stenosarchaea group</taxon>
        <taxon>Halobacteria</taxon>
        <taxon>Halobacteriales</taxon>
        <taxon>Haloferacaceae</taxon>
        <taxon>Halonotius</taxon>
    </lineage>
</organism>
<sequence length="33" mass="3670">ETLDVPEEAVDRVVELHETSAHKRSMPPAPESL</sequence>
<dbReference type="AlphaFoldDB" id="A0A3A6Q5P0"/>
<gene>
    <name evidence="1" type="ORF">DP106_15145</name>
</gene>
<keyword evidence="2" id="KW-1185">Reference proteome</keyword>
<feature type="non-terminal residue" evidence="1">
    <location>
        <position position="1"/>
    </location>
</feature>